<proteinExistence type="predicted"/>
<dbReference type="EMBL" id="UZAN01053343">
    <property type="protein sequence ID" value="VDP89930.1"/>
    <property type="molecule type" value="Genomic_DNA"/>
</dbReference>
<dbReference type="Gene3D" id="3.10.10.10">
    <property type="entry name" value="HIV Type 1 Reverse Transcriptase, subunit A, domain 1"/>
    <property type="match status" value="1"/>
</dbReference>
<accession>A0A183B0C3</accession>
<dbReference type="InterPro" id="IPR017850">
    <property type="entry name" value="Alkaline_phosphatase_core_sf"/>
</dbReference>
<gene>
    <name evidence="2" type="ORF">ECPE_LOCUS12658</name>
</gene>
<evidence type="ECO:0000313" key="3">
    <source>
        <dbReference type="Proteomes" id="UP000272942"/>
    </source>
</evidence>
<evidence type="ECO:0000313" key="4">
    <source>
        <dbReference type="WBParaSite" id="ECPE_0001269401-mRNA-1"/>
    </source>
</evidence>
<dbReference type="Proteomes" id="UP000272942">
    <property type="component" value="Unassembled WGS sequence"/>
</dbReference>
<keyword evidence="1" id="KW-0472">Membrane</keyword>
<dbReference type="InterPro" id="IPR043502">
    <property type="entry name" value="DNA/RNA_pol_sf"/>
</dbReference>
<sequence length="311" mass="35210">MTSLTLALTGNHGYSTNFTDMSPFFLAHGPSFLVNKTIPLVHAVDVYSLLSGLLGIFPHVHQGNLTRIANQLLKPDVAERVVHTPFWFPRWWAWLMWQLQTFWILMGFSLWIVLLALLVASVHVQRREVRMTFGSRRLTVDLRLPQVTTWDFIVADVPFPILGMDFLQHFGLPVDTRRHLLTGLDCNFTVHGQGTTLTAISLIFRKLPYGELLSAYPAITQSSDILPSVTTPVTYSIRTSGPPVFSRARRLAPDKLRVAKAEFDRLLKAGNIRPSDSSWASPLHMIPKKESADWRPYGDYHAPNRVTTHDC</sequence>
<feature type="transmembrane region" description="Helical" evidence="1">
    <location>
        <begin position="102"/>
        <end position="122"/>
    </location>
</feature>
<dbReference type="PANTHER" id="PTHR10151:SF120">
    <property type="entry name" value="BIS(5'-ADENOSYL)-TRIPHOSPHATASE"/>
    <property type="match status" value="1"/>
</dbReference>
<reference evidence="2 3" key="2">
    <citation type="submission" date="2018-11" db="EMBL/GenBank/DDBJ databases">
        <authorList>
            <consortium name="Pathogen Informatics"/>
        </authorList>
    </citation>
    <scope>NUCLEOTIDE SEQUENCE [LARGE SCALE GENOMIC DNA]</scope>
    <source>
        <strain evidence="2 3">Egypt</strain>
    </source>
</reference>
<keyword evidence="3" id="KW-1185">Reference proteome</keyword>
<name>A0A183B0C3_9TREM</name>
<protein>
    <submittedName>
        <fullName evidence="4">Gag-pol polyprotein</fullName>
    </submittedName>
</protein>
<dbReference type="OrthoDB" id="10064107at2759"/>
<evidence type="ECO:0000256" key="1">
    <source>
        <dbReference type="SAM" id="Phobius"/>
    </source>
</evidence>
<keyword evidence="1" id="KW-1133">Transmembrane helix</keyword>
<dbReference type="SUPFAM" id="SSF53649">
    <property type="entry name" value="Alkaline phosphatase-like"/>
    <property type="match status" value="1"/>
</dbReference>
<organism evidence="4">
    <name type="scientific">Echinostoma caproni</name>
    <dbReference type="NCBI Taxonomy" id="27848"/>
    <lineage>
        <taxon>Eukaryota</taxon>
        <taxon>Metazoa</taxon>
        <taxon>Spiralia</taxon>
        <taxon>Lophotrochozoa</taxon>
        <taxon>Platyhelminthes</taxon>
        <taxon>Trematoda</taxon>
        <taxon>Digenea</taxon>
        <taxon>Plagiorchiida</taxon>
        <taxon>Echinostomata</taxon>
        <taxon>Echinostomatoidea</taxon>
        <taxon>Echinostomatidae</taxon>
        <taxon>Echinostoma</taxon>
    </lineage>
</organism>
<dbReference type="Gene3D" id="3.40.720.10">
    <property type="entry name" value="Alkaline Phosphatase, subunit A"/>
    <property type="match status" value="1"/>
</dbReference>
<reference evidence="4" key="1">
    <citation type="submission" date="2016-06" db="UniProtKB">
        <authorList>
            <consortium name="WormBaseParasite"/>
        </authorList>
    </citation>
    <scope>IDENTIFICATION</scope>
</reference>
<dbReference type="SUPFAM" id="SSF56672">
    <property type="entry name" value="DNA/RNA polymerases"/>
    <property type="match status" value="1"/>
</dbReference>
<dbReference type="AlphaFoldDB" id="A0A183B0C3"/>
<keyword evidence="1" id="KW-0812">Transmembrane</keyword>
<evidence type="ECO:0000313" key="2">
    <source>
        <dbReference type="EMBL" id="VDP89930.1"/>
    </source>
</evidence>
<dbReference type="WBParaSite" id="ECPE_0001269401-mRNA-1">
    <property type="protein sequence ID" value="ECPE_0001269401-mRNA-1"/>
    <property type="gene ID" value="ECPE_0001269401"/>
</dbReference>
<dbReference type="PANTHER" id="PTHR10151">
    <property type="entry name" value="ECTONUCLEOTIDE PYROPHOSPHATASE/PHOSPHODIESTERASE"/>
    <property type="match status" value="1"/>
</dbReference>
<dbReference type="GO" id="GO:0016787">
    <property type="term" value="F:hydrolase activity"/>
    <property type="evidence" value="ECO:0007669"/>
    <property type="project" value="UniProtKB-ARBA"/>
</dbReference>